<name>A0A1N7KJA8_9RHOB</name>
<dbReference type="Pfam" id="PF11164">
    <property type="entry name" value="DUF2948"/>
    <property type="match status" value="1"/>
</dbReference>
<gene>
    <name evidence="1" type="ORF">SAMN05421774_101476</name>
</gene>
<dbReference type="OrthoDB" id="9806367at2"/>
<proteinExistence type="predicted"/>
<dbReference type="RefSeq" id="WP_076528310.1">
    <property type="nucleotide sequence ID" value="NZ_BMEH01000001.1"/>
</dbReference>
<protein>
    <recommendedName>
        <fullName evidence="3">DUF2948 domain-containing protein</fullName>
    </recommendedName>
</protein>
<sequence length="159" mass="17481">MADARFEDGGEQPLRLKAEAAEDLPVLSALLQDAVFTGTDMGWSRKGRRFDVLLNRFRWEDRAAAARDGRPFERVRSVLSVLDVRQVTSQGLDMRDRDSILSALALEFEPGEDGTGVLTLVLAGDGALRLSVECVNVMLTDVTRPYRAPSGKVPQHPEG</sequence>
<evidence type="ECO:0000313" key="1">
    <source>
        <dbReference type="EMBL" id="SIS61596.1"/>
    </source>
</evidence>
<accession>A0A1N7KJA8</accession>
<keyword evidence="2" id="KW-1185">Reference proteome</keyword>
<dbReference type="AlphaFoldDB" id="A0A1N7KJA8"/>
<reference evidence="1 2" key="1">
    <citation type="submission" date="2017-01" db="EMBL/GenBank/DDBJ databases">
        <authorList>
            <person name="Mah S.A."/>
            <person name="Swanson W.J."/>
            <person name="Moy G.W."/>
            <person name="Vacquier V.D."/>
        </authorList>
    </citation>
    <scope>NUCLEOTIDE SEQUENCE [LARGE SCALE GENOMIC DNA]</scope>
    <source>
        <strain evidence="1 2">DSM 26375</strain>
    </source>
</reference>
<dbReference type="Proteomes" id="UP000186141">
    <property type="component" value="Unassembled WGS sequence"/>
</dbReference>
<dbReference type="InterPro" id="IPR021335">
    <property type="entry name" value="DUF2948"/>
</dbReference>
<organism evidence="1 2">
    <name type="scientific">Gemmobacter megaterium</name>
    <dbReference type="NCBI Taxonomy" id="1086013"/>
    <lineage>
        <taxon>Bacteria</taxon>
        <taxon>Pseudomonadati</taxon>
        <taxon>Pseudomonadota</taxon>
        <taxon>Alphaproteobacteria</taxon>
        <taxon>Rhodobacterales</taxon>
        <taxon>Paracoccaceae</taxon>
        <taxon>Gemmobacter</taxon>
    </lineage>
</organism>
<evidence type="ECO:0000313" key="2">
    <source>
        <dbReference type="Proteomes" id="UP000186141"/>
    </source>
</evidence>
<dbReference type="EMBL" id="FTOT01000001">
    <property type="protein sequence ID" value="SIS61596.1"/>
    <property type="molecule type" value="Genomic_DNA"/>
</dbReference>
<dbReference type="STRING" id="1086013.SAMN05421774_101476"/>
<evidence type="ECO:0008006" key="3">
    <source>
        <dbReference type="Google" id="ProtNLM"/>
    </source>
</evidence>